<keyword evidence="8" id="KW-1185">Reference proteome</keyword>
<dbReference type="KEGG" id="amr:AM1_6052"/>
<proteinExistence type="inferred from homology"/>
<evidence type="ECO:0000313" key="8">
    <source>
        <dbReference type="Proteomes" id="UP000000268"/>
    </source>
</evidence>
<dbReference type="InterPro" id="IPR036523">
    <property type="entry name" value="SurE-like_sf"/>
</dbReference>
<dbReference type="EC" id="3.1.3.5" evidence="3"/>
<dbReference type="eggNOG" id="COG0496">
    <property type="taxonomic scope" value="Bacteria"/>
</dbReference>
<keyword evidence="5" id="KW-0378">Hydrolase</keyword>
<dbReference type="HOGENOM" id="CLU_045192_1_2_3"/>
<dbReference type="Gene3D" id="3.40.1210.10">
    <property type="entry name" value="Survival protein SurE-like phosphatase/nucleotidase"/>
    <property type="match status" value="1"/>
</dbReference>
<dbReference type="SUPFAM" id="SSF64167">
    <property type="entry name" value="SurE-like"/>
    <property type="match status" value="1"/>
</dbReference>
<dbReference type="NCBIfam" id="NF001493">
    <property type="entry name" value="PRK00346.2-3"/>
    <property type="match status" value="1"/>
</dbReference>
<dbReference type="PANTHER" id="PTHR30457:SF0">
    <property type="entry name" value="PHOSPHATASE, PUTATIVE (AFU_ORTHOLOGUE AFUA_4G01070)-RELATED"/>
    <property type="match status" value="1"/>
</dbReference>
<reference evidence="7 8" key="1">
    <citation type="journal article" date="2008" name="Proc. Natl. Acad. Sci. U.S.A.">
        <title>Niche adaptation and genome expansion in the chlorophyll d-producing cyanobacterium Acaryochloris marina.</title>
        <authorList>
            <person name="Swingley W.D."/>
            <person name="Chen M."/>
            <person name="Cheung P.C."/>
            <person name="Conrad A.L."/>
            <person name="Dejesa L.C."/>
            <person name="Hao J."/>
            <person name="Honchak B.M."/>
            <person name="Karbach L.E."/>
            <person name="Kurdoglu A."/>
            <person name="Lahiri S."/>
            <person name="Mastrian S.D."/>
            <person name="Miyashita H."/>
            <person name="Page L."/>
            <person name="Ramakrishna P."/>
            <person name="Satoh S."/>
            <person name="Sattley W.M."/>
            <person name="Shimada Y."/>
            <person name="Taylor H.L."/>
            <person name="Tomo T."/>
            <person name="Tsuchiya T."/>
            <person name="Wang Z.T."/>
            <person name="Raymond J."/>
            <person name="Mimuro M."/>
            <person name="Blankenship R.E."/>
            <person name="Touchman J.W."/>
        </authorList>
    </citation>
    <scope>NUCLEOTIDE SEQUENCE [LARGE SCALE GENOMIC DNA]</scope>
    <source>
        <strain evidence="8">MBIC 11017</strain>
    </source>
</reference>
<evidence type="ECO:0000256" key="4">
    <source>
        <dbReference type="ARBA" id="ARBA00022723"/>
    </source>
</evidence>
<dbReference type="Pfam" id="PF01975">
    <property type="entry name" value="SurE"/>
    <property type="match status" value="1"/>
</dbReference>
<name>B0C3P7_ACAM1</name>
<accession>B0C3P7</accession>
<dbReference type="InterPro" id="IPR002828">
    <property type="entry name" value="SurE-like_Pase/nucleotidase"/>
</dbReference>
<evidence type="ECO:0000259" key="6">
    <source>
        <dbReference type="Pfam" id="PF01975"/>
    </source>
</evidence>
<sequence>MTWILTNDDGIDAPGIAALAQAMEQPALLIAPQTHHSGCGHQVTTSAPITIDQRPAGSNLLASYGIGGTPVDCVRVALQHLCPKLTWVFSGINMGGNLGSDIYVSGTVAAVREAALHRIPGIALSQYHRRDRPIDWSRSTRWAKRVIQHLQDQPLPSQAFWNVNFPHLPPGAPDPEIIQCPLSRQPLPVAYRQEEAGLVYVGNYHGRDRELGSDVDICFQGNIAVTQIQV</sequence>
<evidence type="ECO:0000256" key="5">
    <source>
        <dbReference type="ARBA" id="ARBA00022801"/>
    </source>
</evidence>
<dbReference type="GO" id="GO:0046872">
    <property type="term" value="F:metal ion binding"/>
    <property type="evidence" value="ECO:0007669"/>
    <property type="project" value="UniProtKB-KW"/>
</dbReference>
<organism evidence="7 8">
    <name type="scientific">Acaryochloris marina (strain MBIC 11017)</name>
    <dbReference type="NCBI Taxonomy" id="329726"/>
    <lineage>
        <taxon>Bacteria</taxon>
        <taxon>Bacillati</taxon>
        <taxon>Cyanobacteriota</taxon>
        <taxon>Cyanophyceae</taxon>
        <taxon>Acaryochloridales</taxon>
        <taxon>Acaryochloridaceae</taxon>
        <taxon>Acaryochloris</taxon>
    </lineage>
</organism>
<dbReference type="NCBIfam" id="TIGR00087">
    <property type="entry name" value="surE"/>
    <property type="match status" value="1"/>
</dbReference>
<gene>
    <name evidence="7" type="primary">surE</name>
    <name evidence="7" type="ordered locus">AM1_6052</name>
</gene>
<dbReference type="Proteomes" id="UP000000268">
    <property type="component" value="Chromosome"/>
</dbReference>
<evidence type="ECO:0000256" key="3">
    <source>
        <dbReference type="ARBA" id="ARBA00012643"/>
    </source>
</evidence>
<dbReference type="OrthoDB" id="9780815at2"/>
<comment type="catalytic activity">
    <reaction evidence="1">
        <text>a ribonucleoside 5'-phosphate + H2O = a ribonucleoside + phosphate</text>
        <dbReference type="Rhea" id="RHEA:12484"/>
        <dbReference type="ChEBI" id="CHEBI:15377"/>
        <dbReference type="ChEBI" id="CHEBI:18254"/>
        <dbReference type="ChEBI" id="CHEBI:43474"/>
        <dbReference type="ChEBI" id="CHEBI:58043"/>
        <dbReference type="EC" id="3.1.3.5"/>
    </reaction>
</comment>
<evidence type="ECO:0000256" key="1">
    <source>
        <dbReference type="ARBA" id="ARBA00000815"/>
    </source>
</evidence>
<dbReference type="InterPro" id="IPR030048">
    <property type="entry name" value="SurE"/>
</dbReference>
<protein>
    <recommendedName>
        <fullName evidence="3">5'-nucleotidase</fullName>
        <ecNumber evidence="3">3.1.3.5</ecNumber>
    </recommendedName>
</protein>
<comment type="similarity">
    <text evidence="2">Belongs to the SurE nucleotidase family.</text>
</comment>
<feature type="domain" description="Survival protein SurE-like phosphatase/nucleotidase" evidence="6">
    <location>
        <begin position="4"/>
        <end position="170"/>
    </location>
</feature>
<dbReference type="RefSeq" id="WP_012166183.1">
    <property type="nucleotide sequence ID" value="NC_009925.1"/>
</dbReference>
<dbReference type="STRING" id="329726.AM1_6052"/>
<evidence type="ECO:0000313" key="7">
    <source>
        <dbReference type="EMBL" id="ABW30984.1"/>
    </source>
</evidence>
<dbReference type="AlphaFoldDB" id="B0C3P7"/>
<keyword evidence="4" id="KW-0479">Metal-binding</keyword>
<evidence type="ECO:0000256" key="2">
    <source>
        <dbReference type="ARBA" id="ARBA00011062"/>
    </source>
</evidence>
<dbReference type="EMBL" id="CP000828">
    <property type="protein sequence ID" value="ABW30984.1"/>
    <property type="molecule type" value="Genomic_DNA"/>
</dbReference>
<dbReference type="PANTHER" id="PTHR30457">
    <property type="entry name" value="5'-NUCLEOTIDASE SURE"/>
    <property type="match status" value="1"/>
</dbReference>
<dbReference type="GO" id="GO:0008253">
    <property type="term" value="F:5'-nucleotidase activity"/>
    <property type="evidence" value="ECO:0007669"/>
    <property type="project" value="UniProtKB-EC"/>
</dbReference>